<dbReference type="Proteomes" id="UP000228781">
    <property type="component" value="Unassembled WGS sequence"/>
</dbReference>
<dbReference type="GO" id="GO:0016757">
    <property type="term" value="F:glycosyltransferase activity"/>
    <property type="evidence" value="ECO:0007669"/>
    <property type="project" value="InterPro"/>
</dbReference>
<dbReference type="EMBL" id="PFSK01000015">
    <property type="protein sequence ID" value="PJC22919.1"/>
    <property type="molecule type" value="Genomic_DNA"/>
</dbReference>
<dbReference type="PANTHER" id="PTHR46401">
    <property type="entry name" value="GLYCOSYLTRANSFERASE WBBK-RELATED"/>
    <property type="match status" value="1"/>
</dbReference>
<evidence type="ECO:0000313" key="4">
    <source>
        <dbReference type="Proteomes" id="UP000228781"/>
    </source>
</evidence>
<dbReference type="Pfam" id="PF00534">
    <property type="entry name" value="Glycos_transf_1"/>
    <property type="match status" value="1"/>
</dbReference>
<organism evidence="3 4">
    <name type="scientific">candidate division WWE3 bacterium CG_4_9_14_0_2_um_filter_48_10</name>
    <dbReference type="NCBI Taxonomy" id="1975078"/>
    <lineage>
        <taxon>Bacteria</taxon>
        <taxon>Katanobacteria</taxon>
    </lineage>
</organism>
<reference evidence="4" key="1">
    <citation type="submission" date="2017-09" db="EMBL/GenBank/DDBJ databases">
        <title>Depth-based differentiation of microbial function through sediment-hosted aquifers and enrichment of novel symbionts in the deep terrestrial subsurface.</title>
        <authorList>
            <person name="Probst A.J."/>
            <person name="Ladd B."/>
            <person name="Jarett J.K."/>
            <person name="Geller-Mcgrath D.E."/>
            <person name="Sieber C.M.K."/>
            <person name="Emerson J.B."/>
            <person name="Anantharaman K."/>
            <person name="Thomas B.C."/>
            <person name="Malmstrom R."/>
            <person name="Stieglmeier M."/>
            <person name="Klingl A."/>
            <person name="Woyke T."/>
            <person name="Ryan C.M."/>
            <person name="Banfield J.F."/>
        </authorList>
    </citation>
    <scope>NUCLEOTIDE SEQUENCE [LARGE SCALE GENOMIC DNA]</scope>
</reference>
<keyword evidence="1 3" id="KW-0808">Transferase</keyword>
<dbReference type="SUPFAM" id="SSF53756">
    <property type="entry name" value="UDP-Glycosyltransferase/glycogen phosphorylase"/>
    <property type="match status" value="1"/>
</dbReference>
<dbReference type="InterPro" id="IPR001296">
    <property type="entry name" value="Glyco_trans_1"/>
</dbReference>
<dbReference type="Gene3D" id="3.40.50.2000">
    <property type="entry name" value="Glycogen Phosphorylase B"/>
    <property type="match status" value="2"/>
</dbReference>
<proteinExistence type="predicted"/>
<protein>
    <submittedName>
        <fullName evidence="3">Glycosyl transferase family 1</fullName>
    </submittedName>
</protein>
<gene>
    <name evidence="3" type="ORF">CO059_01325</name>
</gene>
<evidence type="ECO:0000313" key="3">
    <source>
        <dbReference type="EMBL" id="PJC22919.1"/>
    </source>
</evidence>
<dbReference type="AlphaFoldDB" id="A0A2M8EJK0"/>
<comment type="caution">
    <text evidence="3">The sequence shown here is derived from an EMBL/GenBank/DDBJ whole genome shotgun (WGS) entry which is preliminary data.</text>
</comment>
<dbReference type="GO" id="GO:0009103">
    <property type="term" value="P:lipopolysaccharide biosynthetic process"/>
    <property type="evidence" value="ECO:0007669"/>
    <property type="project" value="TreeGrafter"/>
</dbReference>
<evidence type="ECO:0000259" key="2">
    <source>
        <dbReference type="Pfam" id="PF00534"/>
    </source>
</evidence>
<evidence type="ECO:0000256" key="1">
    <source>
        <dbReference type="ARBA" id="ARBA00022679"/>
    </source>
</evidence>
<accession>A0A2M8EJK0</accession>
<sequence length="358" mass="41103">MVKDEKRKVLFICSAKPSYSRNAILISALKRKFEVQVISSSKNSYFLRIPEVWLKFIFAKNDYDYLLVGFLGQPLLPLAKLLARKPIIFDAFISLYDTLCFDRKTFTPYSIAGRITYFLDKKSCEWAGKIITDTNQNINYFAKNFSIPKKKFCRVWVGSQTDLFYPREERKVKDKFIVFFYGTFIPLHGVEYIIRAAKLLEDEKDLLFKIVGRGQTYQKNYNLAQSLNLKNVIFLGRQPIKTLSDFMASADVCLGVFGDTEKAQRVIPNKVFDTLASQKPLITADTPAIRELLKDKGDCLLCQTANPRSLADAILLLKQNKVLRDKIAKNGYRKFIRHCSLEALSKTLNSFIKLKSDG</sequence>
<feature type="domain" description="Glycosyl transferase family 1" evidence="2">
    <location>
        <begin position="166"/>
        <end position="333"/>
    </location>
</feature>
<name>A0A2M8EJK0_UNCKA</name>
<dbReference type="PANTHER" id="PTHR46401:SF2">
    <property type="entry name" value="GLYCOSYLTRANSFERASE WBBK-RELATED"/>
    <property type="match status" value="1"/>
</dbReference>